<organism evidence="7 8">
    <name type="scientific">Xylaria grammica</name>
    <dbReference type="NCBI Taxonomy" id="363999"/>
    <lineage>
        <taxon>Eukaryota</taxon>
        <taxon>Fungi</taxon>
        <taxon>Dikarya</taxon>
        <taxon>Ascomycota</taxon>
        <taxon>Pezizomycotina</taxon>
        <taxon>Sordariomycetes</taxon>
        <taxon>Xylariomycetidae</taxon>
        <taxon>Xylariales</taxon>
        <taxon>Xylariaceae</taxon>
        <taxon>Xylaria</taxon>
    </lineage>
</organism>
<dbReference type="AlphaFoldDB" id="A0A439CSN5"/>
<dbReference type="EMBL" id="RYZI01000471">
    <property type="protein sequence ID" value="RWA05160.1"/>
    <property type="molecule type" value="Genomic_DNA"/>
</dbReference>
<evidence type="ECO:0000313" key="7">
    <source>
        <dbReference type="EMBL" id="RWA05160.1"/>
    </source>
</evidence>
<keyword evidence="5" id="KW-0804">Transcription</keyword>
<evidence type="ECO:0000256" key="2">
    <source>
        <dbReference type="ARBA" id="ARBA00022833"/>
    </source>
</evidence>
<dbReference type="GO" id="GO:0003677">
    <property type="term" value="F:DNA binding"/>
    <property type="evidence" value="ECO:0007669"/>
    <property type="project" value="UniProtKB-KW"/>
</dbReference>
<evidence type="ECO:0000256" key="4">
    <source>
        <dbReference type="ARBA" id="ARBA00023125"/>
    </source>
</evidence>
<dbReference type="PANTHER" id="PTHR36206:SF12">
    <property type="entry name" value="ASPERCRYPTIN BIOSYNTHESIS CLUSTER-SPECIFIC TRANSCRIPTION REGULATOR ATNN-RELATED"/>
    <property type="match status" value="1"/>
</dbReference>
<keyword evidence="2" id="KW-0862">Zinc</keyword>
<keyword evidence="4" id="KW-0238">DNA-binding</keyword>
<reference evidence="7 8" key="1">
    <citation type="submission" date="2018-12" db="EMBL/GenBank/DDBJ databases">
        <title>Draft genome sequence of Xylaria grammica IHI A82.</title>
        <authorList>
            <person name="Buettner E."/>
            <person name="Kellner H."/>
        </authorList>
    </citation>
    <scope>NUCLEOTIDE SEQUENCE [LARGE SCALE GENOMIC DNA]</scope>
    <source>
        <strain evidence="7 8">IHI A82</strain>
    </source>
</reference>
<keyword evidence="6" id="KW-0539">Nucleus</keyword>
<proteinExistence type="predicted"/>
<accession>A0A439CSN5</accession>
<dbReference type="InterPro" id="IPR052360">
    <property type="entry name" value="Transcr_Regulatory_Proteins"/>
</dbReference>
<keyword evidence="8" id="KW-1185">Reference proteome</keyword>
<name>A0A439CSN5_9PEZI</name>
<keyword evidence="1" id="KW-0479">Metal-binding</keyword>
<evidence type="ECO:0000256" key="6">
    <source>
        <dbReference type="ARBA" id="ARBA00023242"/>
    </source>
</evidence>
<evidence type="ECO:0000256" key="3">
    <source>
        <dbReference type="ARBA" id="ARBA00023015"/>
    </source>
</evidence>
<evidence type="ECO:0008006" key="9">
    <source>
        <dbReference type="Google" id="ProtNLM"/>
    </source>
</evidence>
<evidence type="ECO:0000313" key="8">
    <source>
        <dbReference type="Proteomes" id="UP000286045"/>
    </source>
</evidence>
<evidence type="ECO:0000256" key="1">
    <source>
        <dbReference type="ARBA" id="ARBA00022723"/>
    </source>
</evidence>
<comment type="caution">
    <text evidence="7">The sequence shown here is derived from an EMBL/GenBank/DDBJ whole genome shotgun (WGS) entry which is preliminary data.</text>
</comment>
<dbReference type="GO" id="GO:0046872">
    <property type="term" value="F:metal ion binding"/>
    <property type="evidence" value="ECO:0007669"/>
    <property type="project" value="UniProtKB-KW"/>
</dbReference>
<dbReference type="STRING" id="363999.A0A439CSN5"/>
<keyword evidence="3" id="KW-0805">Transcription regulation</keyword>
<dbReference type="PANTHER" id="PTHR36206">
    <property type="entry name" value="ASPERCRYPTIN BIOSYNTHESIS CLUSTER-SPECIFIC TRANSCRIPTION REGULATOR ATNN-RELATED"/>
    <property type="match status" value="1"/>
</dbReference>
<protein>
    <recommendedName>
        <fullName evidence="9">Transcription factor domain-containing protein</fullName>
    </recommendedName>
</protein>
<dbReference type="Proteomes" id="UP000286045">
    <property type="component" value="Unassembled WGS sequence"/>
</dbReference>
<sequence length="505" mass="56979">MPLASKTEIGSSGYHNENATRAESCGSHRPCNTISAYQPKQWYGKYHDSIRQSLGPLMVLPVTGPGQTEAICFFEYISIKHLNEYHPCDSWRKTLMFFSQTVPSVRYAAIALALVYRNSLDREASDRAKDGSLGNTPLLYYNRAIQLLLNQEVGENTETTAITLLVCYLFTCFDHLAGNYVQAMMHLRGGVELSRHIDKAIPKDDNTYDDARLSGARTLIGQVTRQIRRLDMQAVTFLVDWTPADIREETLVPQLPPSNSAFRSFDQAADHLYILVGRVMGLHNKEQQIPQTSKISPPPSSLKGILLKELETWSSLFENMLQQGSSYETGSETDPLISLLRLQHTIAWTLLNSYGPGREMEYDNFLPQFRQCVALAGDVAAAHERYSGSLKPTFTPEVGIVPVLYIIGAKCRHPAVRREVLRILRRQPIREAVWDSISAARVVERIIEIEEGESGEGEMTQSMEQIAVWQRIETLSWIHVVSAARLDVRYTFCTREGVHIESLMI</sequence>
<evidence type="ECO:0000256" key="5">
    <source>
        <dbReference type="ARBA" id="ARBA00023163"/>
    </source>
</evidence>
<gene>
    <name evidence="7" type="ORF">EKO27_g9942</name>
</gene>